<dbReference type="OrthoDB" id="8595273at2"/>
<dbReference type="InterPro" id="IPR043129">
    <property type="entry name" value="ATPase_NBD"/>
</dbReference>
<dbReference type="EC" id="2.7.1.59" evidence="1"/>
<protein>
    <recommendedName>
        <fullName evidence="1">N-acetylglucosamine kinase</fullName>
        <ecNumber evidence="1">2.7.1.59</ecNumber>
    </recommendedName>
</protein>
<evidence type="ECO:0000256" key="4">
    <source>
        <dbReference type="ARBA" id="ARBA00022741"/>
    </source>
</evidence>
<evidence type="ECO:0000256" key="3">
    <source>
        <dbReference type="ARBA" id="ARBA00022723"/>
    </source>
</evidence>
<evidence type="ECO:0000313" key="10">
    <source>
        <dbReference type="EMBL" id="MTW01594.1"/>
    </source>
</evidence>
<keyword evidence="11" id="KW-1185">Reference proteome</keyword>
<dbReference type="InterPro" id="IPR000600">
    <property type="entry name" value="ROK"/>
</dbReference>
<dbReference type="Proteomes" id="UP000484015">
    <property type="component" value="Unassembled WGS sequence"/>
</dbReference>
<comment type="catalytic activity">
    <reaction evidence="9">
        <text>N-acetyl-D-glucosamine + ATP = N-acetyl-D-glucosamine 6-phosphate + ADP + H(+)</text>
        <dbReference type="Rhea" id="RHEA:17417"/>
        <dbReference type="ChEBI" id="CHEBI:15378"/>
        <dbReference type="ChEBI" id="CHEBI:30616"/>
        <dbReference type="ChEBI" id="CHEBI:57513"/>
        <dbReference type="ChEBI" id="CHEBI:456216"/>
        <dbReference type="ChEBI" id="CHEBI:506227"/>
        <dbReference type="EC" id="2.7.1.59"/>
    </reaction>
</comment>
<keyword evidence="8" id="KW-0119">Carbohydrate metabolism</keyword>
<dbReference type="SUPFAM" id="SSF53067">
    <property type="entry name" value="Actin-like ATPase domain"/>
    <property type="match status" value="1"/>
</dbReference>
<dbReference type="PANTHER" id="PTHR18964:SF162">
    <property type="entry name" value="N-ACETYL-D-GLUCOSAMINE KINASE"/>
    <property type="match status" value="1"/>
</dbReference>
<comment type="caution">
    <text evidence="10">The sequence shown here is derived from an EMBL/GenBank/DDBJ whole genome shotgun (WGS) entry which is preliminary data.</text>
</comment>
<keyword evidence="6" id="KW-0862">Zinc</keyword>
<gene>
    <name evidence="10" type="ORF">GM668_05775</name>
</gene>
<evidence type="ECO:0000256" key="9">
    <source>
        <dbReference type="ARBA" id="ARBA00049065"/>
    </source>
</evidence>
<keyword evidence="5" id="KW-0418">Kinase</keyword>
<dbReference type="Gene3D" id="3.30.420.40">
    <property type="match status" value="2"/>
</dbReference>
<evidence type="ECO:0000256" key="7">
    <source>
        <dbReference type="ARBA" id="ARBA00022840"/>
    </source>
</evidence>
<evidence type="ECO:0000256" key="5">
    <source>
        <dbReference type="ARBA" id="ARBA00022777"/>
    </source>
</evidence>
<organism evidence="10 11">
    <name type="scientific">Pseudoduganella ginsengisoli</name>
    <dbReference type="NCBI Taxonomy" id="1462440"/>
    <lineage>
        <taxon>Bacteria</taxon>
        <taxon>Pseudomonadati</taxon>
        <taxon>Pseudomonadota</taxon>
        <taxon>Betaproteobacteria</taxon>
        <taxon>Burkholderiales</taxon>
        <taxon>Oxalobacteraceae</taxon>
        <taxon>Telluria group</taxon>
        <taxon>Pseudoduganella</taxon>
    </lineage>
</organism>
<evidence type="ECO:0000256" key="2">
    <source>
        <dbReference type="ARBA" id="ARBA00022679"/>
    </source>
</evidence>
<evidence type="ECO:0000256" key="1">
    <source>
        <dbReference type="ARBA" id="ARBA00012122"/>
    </source>
</evidence>
<dbReference type="PANTHER" id="PTHR18964">
    <property type="entry name" value="ROK (REPRESSOR, ORF, KINASE) FAMILY"/>
    <property type="match status" value="1"/>
</dbReference>
<proteinExistence type="predicted"/>
<keyword evidence="3" id="KW-0479">Metal-binding</keyword>
<keyword evidence="7" id="KW-0067">ATP-binding</keyword>
<sequence>MNDHTHRAWHGIDIGGTKIELVTYAEQGGQLHERHRERIATPGHNFSEFMSAIAALVARADTALGEGKPVRAAAGVGLPGIIDSASGRQVSSNVPALNGRLVAQAMQEALQRPVTIGNDCQCFALSEAQGGAADGLPTMFGAILGTGAGGGYCVEGRLQRGFNGIAGEWGHWTIPAPLLARHGLPVYDCPCGKQGCLERYVSGPAMSRLHAHFGGDGAQPLAIAARAHGAGAPEAAVHTEAVHLDLLGHALANLVLSYDPHAIVLGGGLSNLPHLYRDLPAAVRRHLFRGVQVPPILPPRFGDAGGARGAALLARQQTMTSIF</sequence>
<dbReference type="GO" id="GO:0005524">
    <property type="term" value="F:ATP binding"/>
    <property type="evidence" value="ECO:0007669"/>
    <property type="project" value="UniProtKB-KW"/>
</dbReference>
<name>A0A6L6PWQ6_9BURK</name>
<dbReference type="CDD" id="cd24057">
    <property type="entry name" value="ASKHA_NBD_ROK_NAGK"/>
    <property type="match status" value="1"/>
</dbReference>
<keyword evidence="2" id="KW-0808">Transferase</keyword>
<keyword evidence="4" id="KW-0547">Nucleotide-binding</keyword>
<dbReference type="EMBL" id="WNLA01000002">
    <property type="protein sequence ID" value="MTW01594.1"/>
    <property type="molecule type" value="Genomic_DNA"/>
</dbReference>
<evidence type="ECO:0000256" key="6">
    <source>
        <dbReference type="ARBA" id="ARBA00022833"/>
    </source>
</evidence>
<accession>A0A6L6PWQ6</accession>
<evidence type="ECO:0000313" key="11">
    <source>
        <dbReference type="Proteomes" id="UP000484015"/>
    </source>
</evidence>
<dbReference type="GO" id="GO:0046872">
    <property type="term" value="F:metal ion binding"/>
    <property type="evidence" value="ECO:0007669"/>
    <property type="project" value="UniProtKB-KW"/>
</dbReference>
<dbReference type="RefSeq" id="WP_155437982.1">
    <property type="nucleotide sequence ID" value="NZ_WNLA01000002.1"/>
</dbReference>
<reference evidence="10 11" key="1">
    <citation type="submission" date="2019-11" db="EMBL/GenBank/DDBJ databases">
        <title>Type strains purchased from KCTC, JCM and DSMZ.</title>
        <authorList>
            <person name="Lu H."/>
        </authorList>
    </citation>
    <scope>NUCLEOTIDE SEQUENCE [LARGE SCALE GENOMIC DNA]</scope>
    <source>
        <strain evidence="10 11">KCTC 42409</strain>
    </source>
</reference>
<dbReference type="GO" id="GO:0045127">
    <property type="term" value="F:N-acetylglucosamine kinase activity"/>
    <property type="evidence" value="ECO:0007669"/>
    <property type="project" value="UniProtKB-EC"/>
</dbReference>
<dbReference type="AlphaFoldDB" id="A0A6L6PWQ6"/>
<evidence type="ECO:0000256" key="8">
    <source>
        <dbReference type="ARBA" id="ARBA00023277"/>
    </source>
</evidence>
<dbReference type="Pfam" id="PF00480">
    <property type="entry name" value="ROK"/>
    <property type="match status" value="1"/>
</dbReference>